<dbReference type="SUPFAM" id="SSF47781">
    <property type="entry name" value="RuvA domain 2-like"/>
    <property type="match status" value="1"/>
</dbReference>
<dbReference type="InterPro" id="IPR010994">
    <property type="entry name" value="RuvA_2-like"/>
</dbReference>
<gene>
    <name evidence="8" type="ORF">B9O19_01975</name>
</gene>
<evidence type="ECO:0000256" key="4">
    <source>
        <dbReference type="ARBA" id="ARBA00022801"/>
    </source>
</evidence>
<dbReference type="OrthoDB" id="9804482at2"/>
<dbReference type="InterPro" id="IPR020891">
    <property type="entry name" value="UPF0758_CS"/>
</dbReference>
<dbReference type="Gene3D" id="3.40.140.10">
    <property type="entry name" value="Cytidine Deaminase, domain 2"/>
    <property type="match status" value="1"/>
</dbReference>
<name>A0A2K9P4E4_9FIRM</name>
<keyword evidence="3" id="KW-0479">Metal-binding</keyword>
<dbReference type="KEGG" id="mpec:B9O19_01975"/>
<keyword evidence="9" id="KW-1185">Reference proteome</keyword>
<dbReference type="GO" id="GO:0046872">
    <property type="term" value="F:metal ion binding"/>
    <property type="evidence" value="ECO:0007669"/>
    <property type="project" value="UniProtKB-KW"/>
</dbReference>
<reference evidence="8 9" key="1">
    <citation type="submission" date="2017-04" db="EMBL/GenBank/DDBJ databases">
        <title>Monoglobus pectinilyticus 14 draft genome.</title>
        <authorList>
            <person name="Kim C."/>
            <person name="Rosendale D.I."/>
            <person name="Kelly W.J."/>
            <person name="Tannock G.W."/>
            <person name="Patchett M.L."/>
            <person name="Jordens J.Z."/>
        </authorList>
    </citation>
    <scope>NUCLEOTIDE SEQUENCE [LARGE SCALE GENOMIC DNA]</scope>
    <source>
        <strain evidence="8 9">14</strain>
    </source>
</reference>
<dbReference type="EMBL" id="CP020991">
    <property type="protein sequence ID" value="AUO20122.1"/>
    <property type="molecule type" value="Genomic_DNA"/>
</dbReference>
<dbReference type="Pfam" id="PF04002">
    <property type="entry name" value="RadC"/>
    <property type="match status" value="1"/>
</dbReference>
<dbReference type="GeneID" id="98063352"/>
<dbReference type="Proteomes" id="UP000235589">
    <property type="component" value="Chromosome"/>
</dbReference>
<evidence type="ECO:0000256" key="2">
    <source>
        <dbReference type="ARBA" id="ARBA00022670"/>
    </source>
</evidence>
<dbReference type="InterPro" id="IPR001405">
    <property type="entry name" value="UPF0758"/>
</dbReference>
<keyword evidence="5" id="KW-0862">Zinc</keyword>
<evidence type="ECO:0000313" key="8">
    <source>
        <dbReference type="EMBL" id="AUO20122.1"/>
    </source>
</evidence>
<organism evidence="8 9">
    <name type="scientific">Monoglobus pectinilyticus</name>
    <dbReference type="NCBI Taxonomy" id="1981510"/>
    <lineage>
        <taxon>Bacteria</taxon>
        <taxon>Bacillati</taxon>
        <taxon>Bacillota</taxon>
        <taxon>Clostridia</taxon>
        <taxon>Monoglobales</taxon>
        <taxon>Monoglobaceae</taxon>
        <taxon>Monoglobus</taxon>
    </lineage>
</organism>
<dbReference type="PANTHER" id="PTHR30471:SF3">
    <property type="entry name" value="UPF0758 PROTEIN YEES-RELATED"/>
    <property type="match status" value="1"/>
</dbReference>
<dbReference type="CDD" id="cd08071">
    <property type="entry name" value="MPN_DUF2466"/>
    <property type="match status" value="1"/>
</dbReference>
<dbReference type="InterPro" id="IPR025657">
    <property type="entry name" value="RadC_JAB"/>
</dbReference>
<dbReference type="RefSeq" id="WP_102366261.1">
    <property type="nucleotide sequence ID" value="NZ_CP020991.1"/>
</dbReference>
<protein>
    <submittedName>
        <fullName evidence="8">DNA repair protein RadC</fullName>
    </submittedName>
</protein>
<feature type="domain" description="MPN" evidence="7">
    <location>
        <begin position="101"/>
        <end position="230"/>
    </location>
</feature>
<sequence>MNSKSSHHGHRDRMREKLEHGSLADFPEHEQLEVLLFSVIPRGNTNEIAHELLRRFGSIYGVLSADTNSLIQVEGVGERVADFLHNLPAVLGVVMRSKVLYETDNRFVLKDTDRLKEYLFSLYADTIAERAYILFLNKGFRLIKYELICEGSIDEVYLDIKMAVRRALMNHAAYVVLTHNHPSGLVFPSDSDIISTRELSEALNTVKIGFWDHVIVGGNQYYSFRESRNY</sequence>
<evidence type="ECO:0000256" key="3">
    <source>
        <dbReference type="ARBA" id="ARBA00022723"/>
    </source>
</evidence>
<dbReference type="InterPro" id="IPR037518">
    <property type="entry name" value="MPN"/>
</dbReference>
<proteinExistence type="inferred from homology"/>
<dbReference type="GO" id="GO:0006508">
    <property type="term" value="P:proteolysis"/>
    <property type="evidence" value="ECO:0007669"/>
    <property type="project" value="UniProtKB-KW"/>
</dbReference>
<evidence type="ECO:0000313" key="9">
    <source>
        <dbReference type="Proteomes" id="UP000235589"/>
    </source>
</evidence>
<dbReference type="GO" id="GO:0008237">
    <property type="term" value="F:metallopeptidase activity"/>
    <property type="evidence" value="ECO:0007669"/>
    <property type="project" value="UniProtKB-KW"/>
</dbReference>
<dbReference type="PANTHER" id="PTHR30471">
    <property type="entry name" value="DNA REPAIR PROTEIN RADC"/>
    <property type="match status" value="1"/>
</dbReference>
<evidence type="ECO:0000256" key="1">
    <source>
        <dbReference type="ARBA" id="ARBA00010243"/>
    </source>
</evidence>
<keyword evidence="6" id="KW-0482">Metalloprotease</keyword>
<dbReference type="AlphaFoldDB" id="A0A2K9P4E4"/>
<dbReference type="PROSITE" id="PS01302">
    <property type="entry name" value="UPF0758"/>
    <property type="match status" value="1"/>
</dbReference>
<keyword evidence="4" id="KW-0378">Hydrolase</keyword>
<dbReference type="Gene3D" id="1.10.150.20">
    <property type="entry name" value="5' to 3' exonuclease, C-terminal subdomain"/>
    <property type="match status" value="1"/>
</dbReference>
<evidence type="ECO:0000259" key="7">
    <source>
        <dbReference type="PROSITE" id="PS50249"/>
    </source>
</evidence>
<evidence type="ECO:0000256" key="5">
    <source>
        <dbReference type="ARBA" id="ARBA00022833"/>
    </source>
</evidence>
<dbReference type="PROSITE" id="PS50249">
    <property type="entry name" value="MPN"/>
    <property type="match status" value="1"/>
</dbReference>
<keyword evidence="2" id="KW-0645">Protease</keyword>
<evidence type="ECO:0000256" key="6">
    <source>
        <dbReference type="ARBA" id="ARBA00023049"/>
    </source>
</evidence>
<comment type="similarity">
    <text evidence="1">Belongs to the UPF0758 family.</text>
</comment>
<accession>A0A2K9P4E4</accession>